<evidence type="ECO:0000256" key="4">
    <source>
        <dbReference type="ARBA" id="ARBA00022989"/>
    </source>
</evidence>
<evidence type="ECO:0000256" key="2">
    <source>
        <dbReference type="ARBA" id="ARBA00022475"/>
    </source>
</evidence>
<evidence type="ECO:0000313" key="9">
    <source>
        <dbReference type="Proteomes" id="UP001195903"/>
    </source>
</evidence>
<keyword evidence="2" id="KW-1003">Cell membrane</keyword>
<comment type="subcellular location">
    <subcellularLocation>
        <location evidence="1">Cell membrane</location>
        <topology evidence="1">Multi-pass membrane protein</topology>
    </subcellularLocation>
</comment>
<protein>
    <submittedName>
        <fullName evidence="8">Cytochrome b/b6 domain-containing protein</fullName>
    </submittedName>
</protein>
<proteinExistence type="predicted"/>
<feature type="transmembrane region" description="Helical" evidence="6">
    <location>
        <begin position="166"/>
        <end position="186"/>
    </location>
</feature>
<dbReference type="Proteomes" id="UP001195903">
    <property type="component" value="Unassembled WGS sequence"/>
</dbReference>
<organism evidence="8 9">
    <name type="scientific">Shewanella jiangmenensis</name>
    <dbReference type="NCBI Taxonomy" id="2837387"/>
    <lineage>
        <taxon>Bacteria</taxon>
        <taxon>Pseudomonadati</taxon>
        <taxon>Pseudomonadota</taxon>
        <taxon>Gammaproteobacteria</taxon>
        <taxon>Alteromonadales</taxon>
        <taxon>Shewanellaceae</taxon>
        <taxon>Shewanella</taxon>
    </lineage>
</organism>
<evidence type="ECO:0000259" key="7">
    <source>
        <dbReference type="Pfam" id="PF01292"/>
    </source>
</evidence>
<feature type="domain" description="Cytochrome b561 bacterial/Ni-hydrogenase" evidence="7">
    <location>
        <begin position="25"/>
        <end position="181"/>
    </location>
</feature>
<keyword evidence="4 6" id="KW-1133">Transmembrane helix</keyword>
<feature type="transmembrane region" description="Helical" evidence="6">
    <location>
        <begin position="65"/>
        <end position="86"/>
    </location>
</feature>
<dbReference type="RefSeq" id="WP_214505855.1">
    <property type="nucleotide sequence ID" value="NZ_JAHEPS010000001.1"/>
</dbReference>
<dbReference type="EMBL" id="JAHEPS010000001">
    <property type="protein sequence ID" value="MBT1443688.1"/>
    <property type="molecule type" value="Genomic_DNA"/>
</dbReference>
<gene>
    <name evidence="8" type="ORF">KJI95_04005</name>
</gene>
<comment type="caution">
    <text evidence="8">The sequence shown here is derived from an EMBL/GenBank/DDBJ whole genome shotgun (WGS) entry which is preliminary data.</text>
</comment>
<accession>A0ABS5UZQ8</accession>
<evidence type="ECO:0000256" key="3">
    <source>
        <dbReference type="ARBA" id="ARBA00022692"/>
    </source>
</evidence>
<sequence>MPQSPLSSGSASQIAKRKGKAARAWQWLLPRLHLLIMLPTLLVLGSSPFLLMARRLRENASIWELTHVYLGLLLVPLSLLLLYYCLTGGRAGQFFPFRQSALGSDIKGLLRGQLPKGGGAGLFSLLEGLSALLLCAAALTGLGWYLAEGSAEALRWRGWHQDVATAFFIVLILHVLAALSHLLDFFRR</sequence>
<dbReference type="InterPro" id="IPR011577">
    <property type="entry name" value="Cyt_b561_bac/Ni-Hgenase"/>
</dbReference>
<name>A0ABS5UZQ8_9GAMM</name>
<evidence type="ECO:0000256" key="5">
    <source>
        <dbReference type="ARBA" id="ARBA00023136"/>
    </source>
</evidence>
<feature type="transmembrane region" description="Helical" evidence="6">
    <location>
        <begin position="120"/>
        <end position="146"/>
    </location>
</feature>
<dbReference type="Gene3D" id="1.20.950.20">
    <property type="entry name" value="Transmembrane di-heme cytochromes, Chain C"/>
    <property type="match status" value="1"/>
</dbReference>
<dbReference type="SUPFAM" id="SSF81342">
    <property type="entry name" value="Transmembrane di-heme cytochromes"/>
    <property type="match status" value="1"/>
</dbReference>
<feature type="transmembrane region" description="Helical" evidence="6">
    <location>
        <begin position="32"/>
        <end position="53"/>
    </location>
</feature>
<evidence type="ECO:0000256" key="6">
    <source>
        <dbReference type="SAM" id="Phobius"/>
    </source>
</evidence>
<dbReference type="InterPro" id="IPR016174">
    <property type="entry name" value="Di-haem_cyt_TM"/>
</dbReference>
<keyword evidence="5 6" id="KW-0472">Membrane</keyword>
<keyword evidence="9" id="KW-1185">Reference proteome</keyword>
<dbReference type="Pfam" id="PF01292">
    <property type="entry name" value="Ni_hydr_CYTB"/>
    <property type="match status" value="1"/>
</dbReference>
<keyword evidence="3 6" id="KW-0812">Transmembrane</keyword>
<reference evidence="8 9" key="1">
    <citation type="submission" date="2021-05" db="EMBL/GenBank/DDBJ databases">
        <title>Shewanella sp. JM162201.</title>
        <authorList>
            <person name="Xu S."/>
            <person name="Li A."/>
        </authorList>
    </citation>
    <scope>NUCLEOTIDE SEQUENCE [LARGE SCALE GENOMIC DNA]</scope>
    <source>
        <strain evidence="8 9">JM162201</strain>
    </source>
</reference>
<evidence type="ECO:0000256" key="1">
    <source>
        <dbReference type="ARBA" id="ARBA00004651"/>
    </source>
</evidence>
<evidence type="ECO:0000313" key="8">
    <source>
        <dbReference type="EMBL" id="MBT1443688.1"/>
    </source>
</evidence>